<dbReference type="SMART" id="SM00088">
    <property type="entry name" value="PINT"/>
    <property type="match status" value="1"/>
</dbReference>
<dbReference type="Pfam" id="PF01399">
    <property type="entry name" value="PCI"/>
    <property type="match status" value="1"/>
</dbReference>
<keyword evidence="7" id="KW-0736">Signalosome</keyword>
<evidence type="ECO:0000256" key="7">
    <source>
        <dbReference type="ARBA" id="ARBA00022790"/>
    </source>
</evidence>
<name>E4UWP7_ARTGP</name>
<dbReference type="EMBL" id="DS989825">
    <property type="protein sequence ID" value="EFR02590.1"/>
    <property type="molecule type" value="Genomic_DNA"/>
</dbReference>
<evidence type="ECO:0000256" key="3">
    <source>
        <dbReference type="ARBA" id="ARBA00009318"/>
    </source>
</evidence>
<dbReference type="PANTHER" id="PTHR10678">
    <property type="entry name" value="26S PROTEASOME NON-ATPASE REGULATORY SUBUNIT 11/COP9 SIGNALOSOME COMPLEX SUBUNIT 2"/>
    <property type="match status" value="1"/>
</dbReference>
<evidence type="ECO:0000256" key="1">
    <source>
        <dbReference type="ARBA" id="ARBA00004123"/>
    </source>
</evidence>
<dbReference type="RefSeq" id="XP_003173001.1">
    <property type="nucleotide sequence ID" value="XM_003172953.1"/>
</dbReference>
<evidence type="ECO:0000256" key="4">
    <source>
        <dbReference type="ARBA" id="ARBA00011098"/>
    </source>
</evidence>
<evidence type="ECO:0000256" key="8">
    <source>
        <dbReference type="ARBA" id="ARBA00023242"/>
    </source>
</evidence>
<dbReference type="GeneID" id="10028278"/>
<dbReference type="PROSITE" id="PS50250">
    <property type="entry name" value="PCI"/>
    <property type="match status" value="1"/>
</dbReference>
<dbReference type="OMA" id="SEENWKD"/>
<proteinExistence type="inferred from homology"/>
<dbReference type="OrthoDB" id="194139at2759"/>
<dbReference type="AlphaFoldDB" id="E4UWP7"/>
<dbReference type="GO" id="GO:0008180">
    <property type="term" value="C:COP9 signalosome"/>
    <property type="evidence" value="ECO:0007669"/>
    <property type="project" value="UniProtKB-KW"/>
</dbReference>
<dbReference type="InParanoid" id="E4UWP7"/>
<dbReference type="eggNOG" id="KOG1464">
    <property type="taxonomic scope" value="Eukaryota"/>
</dbReference>
<protein>
    <recommendedName>
        <fullName evidence="5">COP9 signalosome complex subunit 2</fullName>
    </recommendedName>
</protein>
<dbReference type="GO" id="GO:0005737">
    <property type="term" value="C:cytoplasm"/>
    <property type="evidence" value="ECO:0007669"/>
    <property type="project" value="UniProtKB-SubCell"/>
</dbReference>
<evidence type="ECO:0000313" key="11">
    <source>
        <dbReference type="EMBL" id="EFR02590.1"/>
    </source>
</evidence>
<feature type="compositionally biased region" description="Acidic residues" evidence="9">
    <location>
        <begin position="1"/>
        <end position="29"/>
    </location>
</feature>
<dbReference type="Gene3D" id="1.25.40.570">
    <property type="match status" value="1"/>
</dbReference>
<evidence type="ECO:0000256" key="5">
    <source>
        <dbReference type="ARBA" id="ARBA00014879"/>
    </source>
</evidence>
<evidence type="ECO:0000256" key="2">
    <source>
        <dbReference type="ARBA" id="ARBA00004496"/>
    </source>
</evidence>
<reference evidence="12" key="1">
    <citation type="journal article" date="2012" name="MBio">
        <title>Comparative genome analysis of Trichophyton rubrum and related dermatophytes reveals candidate genes involved in infection.</title>
        <authorList>
            <person name="Martinez D.A."/>
            <person name="Oliver B.G."/>
            <person name="Graeser Y."/>
            <person name="Goldberg J.M."/>
            <person name="Li W."/>
            <person name="Martinez-Rossi N.M."/>
            <person name="Monod M."/>
            <person name="Shelest E."/>
            <person name="Barton R.C."/>
            <person name="Birch E."/>
            <person name="Brakhage A.A."/>
            <person name="Chen Z."/>
            <person name="Gurr S.J."/>
            <person name="Heiman D."/>
            <person name="Heitman J."/>
            <person name="Kosti I."/>
            <person name="Rossi A."/>
            <person name="Saif S."/>
            <person name="Samalova M."/>
            <person name="Saunders C.W."/>
            <person name="Shea T."/>
            <person name="Summerbell R.C."/>
            <person name="Xu J."/>
            <person name="Young S."/>
            <person name="Zeng Q."/>
            <person name="Birren B.W."/>
            <person name="Cuomo C.A."/>
            <person name="White T.C."/>
        </authorList>
    </citation>
    <scope>NUCLEOTIDE SEQUENCE [LARGE SCALE GENOMIC DNA]</scope>
    <source>
        <strain evidence="12">ATCC MYA-4604 / CBS 118893</strain>
    </source>
</reference>
<evidence type="ECO:0000256" key="9">
    <source>
        <dbReference type="SAM" id="MobiDB-lite"/>
    </source>
</evidence>
<organism evidence="12">
    <name type="scientific">Arthroderma gypseum (strain ATCC MYA-4604 / CBS 118893)</name>
    <name type="common">Microsporum gypseum</name>
    <dbReference type="NCBI Taxonomy" id="535722"/>
    <lineage>
        <taxon>Eukaryota</taxon>
        <taxon>Fungi</taxon>
        <taxon>Dikarya</taxon>
        <taxon>Ascomycota</taxon>
        <taxon>Pezizomycotina</taxon>
        <taxon>Eurotiomycetes</taxon>
        <taxon>Eurotiomycetidae</taxon>
        <taxon>Onygenales</taxon>
        <taxon>Arthrodermataceae</taxon>
        <taxon>Nannizzia</taxon>
    </lineage>
</organism>
<evidence type="ECO:0000313" key="12">
    <source>
        <dbReference type="Proteomes" id="UP000002669"/>
    </source>
</evidence>
<dbReference type="InterPro" id="IPR000717">
    <property type="entry name" value="PCI_dom"/>
</dbReference>
<comment type="subunit">
    <text evidence="4">Component of the COP9 signalosome (CSN) complex.</text>
</comment>
<dbReference type="VEuPathDB" id="FungiDB:MGYG_05587"/>
<keyword evidence="6" id="KW-0963">Cytoplasm</keyword>
<dbReference type="SMART" id="SM00753">
    <property type="entry name" value="PAM"/>
    <property type="match status" value="1"/>
</dbReference>
<dbReference type="Proteomes" id="UP000002669">
    <property type="component" value="Unassembled WGS sequence"/>
</dbReference>
<comment type="similarity">
    <text evidence="3">Belongs to the CSN2 family.</text>
</comment>
<dbReference type="InterPro" id="IPR050871">
    <property type="entry name" value="26S_Proteasome/COP9_Components"/>
</dbReference>
<dbReference type="STRING" id="535722.E4UWP7"/>
<keyword evidence="8" id="KW-0539">Nucleus</keyword>
<keyword evidence="12" id="KW-1185">Reference proteome</keyword>
<dbReference type="HOGENOM" id="CLU_028981_0_1_1"/>
<evidence type="ECO:0000256" key="6">
    <source>
        <dbReference type="ARBA" id="ARBA00022490"/>
    </source>
</evidence>
<evidence type="ECO:0000259" key="10">
    <source>
        <dbReference type="PROSITE" id="PS50250"/>
    </source>
</evidence>
<feature type="region of interest" description="Disordered" evidence="9">
    <location>
        <begin position="1"/>
        <end position="31"/>
    </location>
</feature>
<dbReference type="SUPFAM" id="SSF46785">
    <property type="entry name" value="Winged helix' DNA-binding domain"/>
    <property type="match status" value="1"/>
</dbReference>
<accession>E4UWP7</accession>
<gene>
    <name evidence="11" type="ORF">MGYG_05587</name>
</gene>
<dbReference type="InterPro" id="IPR036390">
    <property type="entry name" value="WH_DNA-bd_sf"/>
</dbReference>
<comment type="subcellular location">
    <subcellularLocation>
        <location evidence="2">Cytoplasm</location>
    </subcellularLocation>
    <subcellularLocation>
        <location evidence="1">Nucleus</location>
    </subcellularLocation>
</comment>
<feature type="domain" description="PCI" evidence="10">
    <location>
        <begin position="247"/>
        <end position="416"/>
    </location>
</feature>
<sequence length="508" mass="58637">MSDDDDFMQDSDQEEYDFEYEDEDDDESGDIGIENKYYNAKQIKVDNPEEAIEEFLGVPALEQDKGDWGFKGLKQAIKLEFRLGRYEDAKLLTYVKSAVTRNYSEKSINNMLDYIEKSSDDEKAYHCMEKFYSLTLESFQNTNNERLWLKTNIKLAKLWLDKKEYAQLSKKLKELHKACQRPDGTDDPSKGTYSLEIYALEIQMYANTRNNKRLKALYQRALKVRSAVPHPKIMGIIRECGGKMHMSEENWKEAHSDFFESFRNYDEAGSMQRIQVLKYMVLATMLMKSDINPFDSQETKPYKDDPRVSGMTDLVDAFQRDDIHAYEAVLRNKPDLLEDHFIAENIGEVSRNMRTKAVMKLIQPYTRFTLAFVSKKLKISVTEVQDILSFLILNEELVNAKINEEDGIVEISRICNLDDDRSNALLLWNHNLKTLYDATFEHAEGFKPDHAYNMHPLMGGFGGMRFGHAYAHESIGLSSMGMGMGFGDRSFRQAKGKTGRPGWSKLAS</sequence>
<dbReference type="FunFam" id="1.25.40.570:FF:000006">
    <property type="entry name" value="COP9 signalosome complex subunit 2"/>
    <property type="match status" value="1"/>
</dbReference>